<evidence type="ECO:0000256" key="6">
    <source>
        <dbReference type="ARBA" id="ARBA00022824"/>
    </source>
</evidence>
<accession>A0A7H9HSN6</accession>
<dbReference type="GO" id="GO:0000045">
    <property type="term" value="P:autophagosome assembly"/>
    <property type="evidence" value="ECO:0007669"/>
    <property type="project" value="TreeGrafter"/>
</dbReference>
<protein>
    <recommendedName>
        <fullName evidence="4">Autophagy-related protein 2</fullName>
    </recommendedName>
</protein>
<dbReference type="InterPro" id="IPR026849">
    <property type="entry name" value="ATG2"/>
</dbReference>
<feature type="compositionally biased region" description="Low complexity" evidence="13">
    <location>
        <begin position="142"/>
        <end position="152"/>
    </location>
</feature>
<evidence type="ECO:0000256" key="8">
    <source>
        <dbReference type="ARBA" id="ARBA00023055"/>
    </source>
</evidence>
<evidence type="ECO:0000256" key="7">
    <source>
        <dbReference type="ARBA" id="ARBA00023006"/>
    </source>
</evidence>
<evidence type="ECO:0000256" key="5">
    <source>
        <dbReference type="ARBA" id="ARBA00022448"/>
    </source>
</evidence>
<dbReference type="GO" id="GO:0005789">
    <property type="term" value="C:endoplasmic reticulum membrane"/>
    <property type="evidence" value="ECO:0007669"/>
    <property type="project" value="UniProtKB-SubCell"/>
</dbReference>
<dbReference type="GO" id="GO:0043495">
    <property type="term" value="F:protein-membrane adaptor activity"/>
    <property type="evidence" value="ECO:0007669"/>
    <property type="project" value="TreeGrafter"/>
</dbReference>
<gene>
    <name evidence="14" type="ORF">HG537_0C00190</name>
</gene>
<comment type="subcellular location">
    <subcellularLocation>
        <location evidence="1">Endoplasmic reticulum membrane</location>
        <topology evidence="1">Peripheral membrane protein</topology>
    </subcellularLocation>
    <subcellularLocation>
        <location evidence="2">Preautophagosomal structure membrane</location>
        <topology evidence="2">Peripheral membrane protein</topology>
    </subcellularLocation>
</comment>
<proteinExistence type="inferred from homology"/>
<keyword evidence="8" id="KW-0445">Lipid transport</keyword>
<evidence type="ECO:0000256" key="9">
    <source>
        <dbReference type="ARBA" id="ARBA00023136"/>
    </source>
</evidence>
<sequence>MSSWILQNLQKRLLLYAVQQISVLSNVDLSNLQVSLGSSSRFTFDDLDLAVDELNIPQMTVESGTVKHLDLHLTVSGGVSIKGNGVVFVLRPAIRQNKNEPSAFSLTRSIQNLTSSIMQFPEAGAELQSEVEAAETGGGGIANSSGSISSSGEESETVPNVGTLENMRNKLLNVALSKLMISFEDLKVRFVLEDDSIVEVTLGSFDFQSEKDDLRNIALRHFKISFGESTFMSRKSMDLSNSVTYTHNEAASLYMSAMDSLQAEEGGDESEEDLIKLIELVTWDEIEIKFHGLSSVDDLNLRDIDIHAKQIDIQLHKILALKEPAWDMLARSVMQANRNSEGQPTSLAGYKRFQKEQSLSEMLQKVSIELGRINFHFSDSGFLSLRHINYAIHEGERQEVEIGAMEFNGDGIVSTTSKKPVLQGHFTNDEASLELLDNLAIKLNLTVMEELTTLLRRGQEIINSMNRKILIKKHPKRVVSHERKYHITSEPISLTLMLGEYDIRLSTEGIFSNLLPTAFKTNAVTVEMLSNKGNDILLRCQDVSLVNSRSRVQLNYHDESLEECLLTSRFVCKIDAIIIKIEHDKLNRLMEDIEKIGQIFGKMQHEGEERVKKQHMKRSVRILQSSNIMYKNTELALFAVVVNKLTAEIRHFLNEQFGSLAINIDSIMSAITEDGNTTAFCKRIACNRFTPNIKEKVIEPIKLSDADLPLVYVCRKSGGKLKVTLTNLAFTYYARWLEIFKTSMSNSSPSKLGESRNDGQLEVKVLDSSLILRPYRLNAALALVVDHLLCTAKSPFDYFKCTLKSGSLLLIDDFLNVKTLEDRHWPSLPAFYARQGFSAIGRYELMSARINCSKPAISLKLKCHNIVAWLCADSAHTLTQVCIDLKDPLTFPDDLKYNYSRDQSIDTFKDIDLNFFSSSHIRHEVESYSGTEEEVIHINDDWDTNEPSLNDSLSDSTNQTVNVQEAYLDVVQELRTSAAHENRKPIDLNFEFEIDKIMIKLFDGYDWKFTRRSIAQTIDRVDQQMKAYNAEPSSAKQMAMTIFDSIYISANAADTVDLQKRVNDEIQGEDKSAIYVRKANLHPSRHYKAAVQLENVRLVFITYELNDSSSNTDTSAEQVNEAVLTVHRFDIIDNVPTSTWKKFLTLLRHEQWPLDRPMVRLDLATYRPMSCLMATELTLGVEIAPLRLHIDQDALDFLIKFGEFKDSRFELIDEYPDIAFVQKFTTNSVKLKLDYKPKKVDYSGLRSGHASELMNFFILDGSNITLKGIVLYGINGFVELNAALKAVWTPDITSKQIPGVLEGFAPIKSILALGSGVKALVGSPATHSIPDRSVKGGLKKGCNVFIRTATGDFVRLGAKLAAGTQTVLENAEQMLGGDGPNGRMYKFDEPALDMNSLLEEDQLVGGSNPQVKGHRPAALVIDPSAGDEGEPKIVSLYADQPLDIHRGLEEAYHSLEKHMHLVYDVVWKTKGELRGRDASAAAAAVSVAKVAPVAIIRPLIGATEAVAKALQGISNHFDKEQIDDINDKYKSIKLKK</sequence>
<dbReference type="GO" id="GO:0061908">
    <property type="term" value="C:phagophore"/>
    <property type="evidence" value="ECO:0007669"/>
    <property type="project" value="TreeGrafter"/>
</dbReference>
<dbReference type="GO" id="GO:0034045">
    <property type="term" value="C:phagophore assembly site membrane"/>
    <property type="evidence" value="ECO:0007669"/>
    <property type="project" value="UniProtKB-SubCell"/>
</dbReference>
<evidence type="ECO:0000256" key="11">
    <source>
        <dbReference type="ARBA" id="ARBA00024615"/>
    </source>
</evidence>
<dbReference type="GO" id="GO:0006869">
    <property type="term" value="P:lipid transport"/>
    <property type="evidence" value="ECO:0007669"/>
    <property type="project" value="UniProtKB-KW"/>
</dbReference>
<comment type="catalytic activity">
    <reaction evidence="10">
        <text>a 1,2-diacyl-sn-glycero-3-phospho-L-serine(in) = a 1,2-diacyl-sn-glycero-3-phospho-L-serine(out)</text>
        <dbReference type="Rhea" id="RHEA:38663"/>
        <dbReference type="ChEBI" id="CHEBI:57262"/>
    </reaction>
</comment>
<keyword evidence="9" id="KW-0472">Membrane</keyword>
<dbReference type="GO" id="GO:0000422">
    <property type="term" value="P:autophagy of mitochondrion"/>
    <property type="evidence" value="ECO:0007669"/>
    <property type="project" value="TreeGrafter"/>
</dbReference>
<dbReference type="GO" id="GO:0034727">
    <property type="term" value="P:piecemeal microautophagy of the nucleus"/>
    <property type="evidence" value="ECO:0007669"/>
    <property type="project" value="TreeGrafter"/>
</dbReference>
<feature type="region of interest" description="Disordered" evidence="13">
    <location>
        <begin position="128"/>
        <end position="162"/>
    </location>
</feature>
<evidence type="ECO:0000256" key="3">
    <source>
        <dbReference type="ARBA" id="ARBA00009714"/>
    </source>
</evidence>
<evidence type="ECO:0000256" key="1">
    <source>
        <dbReference type="ARBA" id="ARBA00004406"/>
    </source>
</evidence>
<dbReference type="PANTHER" id="PTHR13190">
    <property type="entry name" value="AUTOPHAGY-RELATED 2, ISOFORM A"/>
    <property type="match status" value="1"/>
</dbReference>
<evidence type="ECO:0000256" key="4">
    <source>
        <dbReference type="ARBA" id="ARBA00018070"/>
    </source>
</evidence>
<evidence type="ECO:0000256" key="13">
    <source>
        <dbReference type="SAM" id="MobiDB-lite"/>
    </source>
</evidence>
<comment type="catalytic activity">
    <reaction evidence="12">
        <text>a 1,2-diacyl-sn-glycero-3-phosphocholine(in) = a 1,2-diacyl-sn-glycero-3-phosphocholine(out)</text>
        <dbReference type="Rhea" id="RHEA:38571"/>
        <dbReference type="ChEBI" id="CHEBI:57643"/>
    </reaction>
</comment>
<dbReference type="GO" id="GO:0032266">
    <property type="term" value="F:phosphatidylinositol-3-phosphate binding"/>
    <property type="evidence" value="ECO:0007669"/>
    <property type="project" value="TreeGrafter"/>
</dbReference>
<organism evidence="14 15">
    <name type="scientific">Torulaspora globosa</name>
    <dbReference type="NCBI Taxonomy" id="48254"/>
    <lineage>
        <taxon>Eukaryota</taxon>
        <taxon>Fungi</taxon>
        <taxon>Dikarya</taxon>
        <taxon>Ascomycota</taxon>
        <taxon>Saccharomycotina</taxon>
        <taxon>Saccharomycetes</taxon>
        <taxon>Saccharomycetales</taxon>
        <taxon>Saccharomycetaceae</taxon>
        <taxon>Torulaspora</taxon>
    </lineage>
</organism>
<keyword evidence="6" id="KW-0256">Endoplasmic reticulum</keyword>
<evidence type="ECO:0000256" key="12">
    <source>
        <dbReference type="ARBA" id="ARBA00024631"/>
    </source>
</evidence>
<dbReference type="GO" id="GO:0061709">
    <property type="term" value="P:reticulophagy"/>
    <property type="evidence" value="ECO:0007669"/>
    <property type="project" value="TreeGrafter"/>
</dbReference>
<dbReference type="OrthoDB" id="18982at2759"/>
<comment type="similarity">
    <text evidence="3">Belongs to the ATG2 family.</text>
</comment>
<evidence type="ECO:0000313" key="15">
    <source>
        <dbReference type="Proteomes" id="UP000510647"/>
    </source>
</evidence>
<keyword evidence="15" id="KW-1185">Reference proteome</keyword>
<dbReference type="GO" id="GO:0061723">
    <property type="term" value="P:glycophagy"/>
    <property type="evidence" value="ECO:0007669"/>
    <property type="project" value="TreeGrafter"/>
</dbReference>
<name>A0A7H9HSN6_9SACH</name>
<keyword evidence="5" id="KW-0813">Transport</keyword>
<evidence type="ECO:0000313" key="14">
    <source>
        <dbReference type="EMBL" id="QLQ79372.1"/>
    </source>
</evidence>
<dbReference type="PANTHER" id="PTHR13190:SF1">
    <property type="entry name" value="AUTOPHAGY-RELATED 2, ISOFORM A"/>
    <property type="match status" value="1"/>
</dbReference>
<evidence type="ECO:0000256" key="2">
    <source>
        <dbReference type="ARBA" id="ARBA00004623"/>
    </source>
</evidence>
<dbReference type="Pfam" id="PF13329">
    <property type="entry name" value="ATG2_CAD"/>
    <property type="match status" value="2"/>
</dbReference>
<dbReference type="EMBL" id="CP059269">
    <property type="protein sequence ID" value="QLQ79372.1"/>
    <property type="molecule type" value="Genomic_DNA"/>
</dbReference>
<keyword evidence="7" id="KW-0072">Autophagy</keyword>
<reference evidence="14 15" key="1">
    <citation type="submission" date="2020-06" db="EMBL/GenBank/DDBJ databases">
        <title>The yeast mating-type switching endonuclease HO is a domesticated member of an unorthodox homing genetic element family.</title>
        <authorList>
            <person name="Coughlan A.Y."/>
            <person name="Lombardi L."/>
            <person name="Braun-Galleani S."/>
            <person name="Martos A.R."/>
            <person name="Galeote V."/>
            <person name="Bigey F."/>
            <person name="Dequin S."/>
            <person name="Byrne K.P."/>
            <person name="Wolfe K.H."/>
        </authorList>
    </citation>
    <scope>NUCLEOTIDE SEQUENCE [LARGE SCALE GENOMIC DNA]</scope>
    <source>
        <strain evidence="14 15">CBS2947</strain>
    </source>
</reference>
<evidence type="ECO:0000256" key="10">
    <source>
        <dbReference type="ARBA" id="ARBA00024479"/>
    </source>
</evidence>
<comment type="catalytic activity">
    <reaction evidence="11">
        <text>a 1,2-diacyl-sn-glycero-3-phosphoethanolamine(in) = a 1,2-diacyl-sn-glycero-3-phosphoethanolamine(out)</text>
        <dbReference type="Rhea" id="RHEA:38895"/>
        <dbReference type="ChEBI" id="CHEBI:64612"/>
    </reaction>
</comment>
<dbReference type="Proteomes" id="UP000510647">
    <property type="component" value="Chromosome 3"/>
</dbReference>